<dbReference type="Proteomes" id="UP000290365">
    <property type="component" value="Chromosome"/>
</dbReference>
<keyword evidence="3" id="KW-0238">DNA-binding</keyword>
<dbReference type="KEGG" id="kbs:EPA93_46130"/>
<dbReference type="InterPro" id="IPR046335">
    <property type="entry name" value="LacI/GalR-like_sensor"/>
</dbReference>
<keyword evidence="7" id="KW-1185">Reference proteome</keyword>
<reference evidence="6 7" key="1">
    <citation type="submission" date="2019-01" db="EMBL/GenBank/DDBJ databases">
        <title>Ktedonosporobacter rubrisoli SCAWS-G2.</title>
        <authorList>
            <person name="Huang Y."/>
            <person name="Yan B."/>
        </authorList>
    </citation>
    <scope>NUCLEOTIDE SEQUENCE [LARGE SCALE GENOMIC DNA]</scope>
    <source>
        <strain evidence="6 7">SCAWS-G2</strain>
    </source>
</reference>
<evidence type="ECO:0000256" key="3">
    <source>
        <dbReference type="ARBA" id="ARBA00023125"/>
    </source>
</evidence>
<dbReference type="GO" id="GO:0000976">
    <property type="term" value="F:transcription cis-regulatory region binding"/>
    <property type="evidence" value="ECO:0007669"/>
    <property type="project" value="TreeGrafter"/>
</dbReference>
<dbReference type="InterPro" id="IPR010982">
    <property type="entry name" value="Lambda_DNA-bd_dom_sf"/>
</dbReference>
<proteinExistence type="predicted"/>
<evidence type="ECO:0000313" key="7">
    <source>
        <dbReference type="Proteomes" id="UP000290365"/>
    </source>
</evidence>
<dbReference type="InterPro" id="IPR028082">
    <property type="entry name" value="Peripla_BP_I"/>
</dbReference>
<evidence type="ECO:0000256" key="1">
    <source>
        <dbReference type="ARBA" id="ARBA00022491"/>
    </source>
</evidence>
<dbReference type="SUPFAM" id="SSF53822">
    <property type="entry name" value="Periplasmic binding protein-like I"/>
    <property type="match status" value="1"/>
</dbReference>
<accession>A0A4P6K459</accession>
<keyword evidence="1" id="KW-0678">Repressor</keyword>
<name>A0A4P6K459_KTERU</name>
<dbReference type="OrthoDB" id="156657at2"/>
<dbReference type="Pfam" id="PF13377">
    <property type="entry name" value="Peripla_BP_3"/>
    <property type="match status" value="1"/>
</dbReference>
<dbReference type="Gene3D" id="1.10.260.40">
    <property type="entry name" value="lambda repressor-like DNA-binding domains"/>
    <property type="match status" value="1"/>
</dbReference>
<keyword evidence="4" id="KW-0804">Transcription</keyword>
<dbReference type="GO" id="GO:0003700">
    <property type="term" value="F:DNA-binding transcription factor activity"/>
    <property type="evidence" value="ECO:0007669"/>
    <property type="project" value="TreeGrafter"/>
</dbReference>
<dbReference type="Pfam" id="PF00356">
    <property type="entry name" value="LacI"/>
    <property type="match status" value="1"/>
</dbReference>
<organism evidence="6 7">
    <name type="scientific">Ktedonosporobacter rubrisoli</name>
    <dbReference type="NCBI Taxonomy" id="2509675"/>
    <lineage>
        <taxon>Bacteria</taxon>
        <taxon>Bacillati</taxon>
        <taxon>Chloroflexota</taxon>
        <taxon>Ktedonobacteria</taxon>
        <taxon>Ktedonobacterales</taxon>
        <taxon>Ktedonosporobacteraceae</taxon>
        <taxon>Ktedonosporobacter</taxon>
    </lineage>
</organism>
<dbReference type="SMART" id="SM00354">
    <property type="entry name" value="HTH_LACI"/>
    <property type="match status" value="1"/>
</dbReference>
<evidence type="ECO:0000259" key="5">
    <source>
        <dbReference type="PROSITE" id="PS50932"/>
    </source>
</evidence>
<evidence type="ECO:0000313" key="6">
    <source>
        <dbReference type="EMBL" id="QBD82954.1"/>
    </source>
</evidence>
<feature type="domain" description="HTH lacI-type" evidence="5">
    <location>
        <begin position="9"/>
        <end position="63"/>
    </location>
</feature>
<dbReference type="CDD" id="cd01392">
    <property type="entry name" value="HTH_LacI"/>
    <property type="match status" value="1"/>
</dbReference>
<sequence length="344" mass="38022">MVMSADHSVTIKDVASHASVSVATVSAVMNGNKYVSPELAQRVRESIATLGYKRNSFARGLKTQISYSIGLIVPDITNPFFTNIARGVEDVANAHNYSLILGNTDEDPEKEKKYLHLLESKQADGLIIAVTARSREYLQELPLRDLALVSVDRSLFDLGIDTVMVENREGTRSAIEHFIALGHRRIGLVTGLRGIAPTEERLAGYTEALEKHGIPIDPALIAMTYARIDGGEQGAMQLLTLQDRPTALFLMDGTMTIGALQAVARLGLRCPEDLAIACFDDFTWAPVMRPHLTVVDQPTYEIGQQAAHLLFERLLNRKKNPREIRLQTHLIVRETCGSQLPIKE</sequence>
<gene>
    <name evidence="6" type="ORF">EPA93_46130</name>
</gene>
<dbReference type="EMBL" id="CP035758">
    <property type="protein sequence ID" value="QBD82954.1"/>
    <property type="molecule type" value="Genomic_DNA"/>
</dbReference>
<evidence type="ECO:0000256" key="2">
    <source>
        <dbReference type="ARBA" id="ARBA00023015"/>
    </source>
</evidence>
<protein>
    <submittedName>
        <fullName evidence="6">LacI family transcriptional regulator</fullName>
    </submittedName>
</protein>
<dbReference type="Gene3D" id="3.40.50.2300">
    <property type="match status" value="2"/>
</dbReference>
<dbReference type="InterPro" id="IPR000843">
    <property type="entry name" value="HTH_LacI"/>
</dbReference>
<dbReference type="AlphaFoldDB" id="A0A4P6K459"/>
<dbReference type="PANTHER" id="PTHR30146:SF148">
    <property type="entry name" value="HTH-TYPE TRANSCRIPTIONAL REPRESSOR PURR-RELATED"/>
    <property type="match status" value="1"/>
</dbReference>
<dbReference type="PROSITE" id="PS50932">
    <property type="entry name" value="HTH_LACI_2"/>
    <property type="match status" value="1"/>
</dbReference>
<dbReference type="PANTHER" id="PTHR30146">
    <property type="entry name" value="LACI-RELATED TRANSCRIPTIONAL REPRESSOR"/>
    <property type="match status" value="1"/>
</dbReference>
<evidence type="ECO:0000256" key="4">
    <source>
        <dbReference type="ARBA" id="ARBA00023163"/>
    </source>
</evidence>
<dbReference type="PROSITE" id="PS00356">
    <property type="entry name" value="HTH_LACI_1"/>
    <property type="match status" value="1"/>
</dbReference>
<dbReference type="SUPFAM" id="SSF47413">
    <property type="entry name" value="lambda repressor-like DNA-binding domains"/>
    <property type="match status" value="1"/>
</dbReference>
<keyword evidence="2" id="KW-0805">Transcription regulation</keyword>